<dbReference type="RefSeq" id="WP_270041161.1">
    <property type="nucleotide sequence ID" value="NZ_JAPDOD010000015.1"/>
</dbReference>
<dbReference type="EMBL" id="JAPDOD010000015">
    <property type="protein sequence ID" value="MDA0161928.1"/>
    <property type="molecule type" value="Genomic_DNA"/>
</dbReference>
<comment type="caution">
    <text evidence="2">The sequence shown here is derived from an EMBL/GenBank/DDBJ whole genome shotgun (WGS) entry which is preliminary data.</text>
</comment>
<gene>
    <name evidence="2" type="ORF">OM076_16760</name>
</gene>
<dbReference type="InterPro" id="IPR029044">
    <property type="entry name" value="Nucleotide-diphossugar_trans"/>
</dbReference>
<dbReference type="Gene3D" id="3.90.550.10">
    <property type="entry name" value="Spore Coat Polysaccharide Biosynthesis Protein SpsA, Chain A"/>
    <property type="match status" value="1"/>
</dbReference>
<reference evidence="2" key="1">
    <citation type="submission" date="2022-10" db="EMBL/GenBank/DDBJ databases">
        <title>The WGS of Solirubrobacter ginsenosidimutans DSM 21036.</title>
        <authorList>
            <person name="Jiang Z."/>
        </authorList>
    </citation>
    <scope>NUCLEOTIDE SEQUENCE</scope>
    <source>
        <strain evidence="2">DSM 21036</strain>
    </source>
</reference>
<keyword evidence="3" id="KW-1185">Reference proteome</keyword>
<evidence type="ECO:0000313" key="3">
    <source>
        <dbReference type="Proteomes" id="UP001149140"/>
    </source>
</evidence>
<sequence>MSKRKLWLEFDWDAPQASLDALAAYLRSIRDGDPVELAVTAGALTEAEAGERFVALARSTPRIVERWAWLPDIVIYTGSVPADVPESDRLLGAGASAPHRLREQFARYVAVTPVLNQAAWAQTFEPEPGFRHLVIDNASDDGTADILVERGADVVRETERVGRVDNWARAANAFLERTDAEWMKWVFAGDGLLPGAAGILDRALAAHGNIKLISFQYDWRRADGVVVPFCSLPETRVVQPVESAERFAVQGNWLGGPVGLLVHRDVVANLEFGHHPFVSDWQASMQIALRHPVLYVAGEPIGYFDQGRERYHNQHDRDVYTVVQDAAMRYQALMRLGELAPERDLTELREQLDQRLLGIMAERSKASAPPPRQRSGGSKKRTRR</sequence>
<protein>
    <recommendedName>
        <fullName evidence="4">Glycosyltransferase</fullName>
    </recommendedName>
</protein>
<name>A0A9X3MV85_9ACTN</name>
<feature type="region of interest" description="Disordered" evidence="1">
    <location>
        <begin position="361"/>
        <end position="384"/>
    </location>
</feature>
<evidence type="ECO:0008006" key="4">
    <source>
        <dbReference type="Google" id="ProtNLM"/>
    </source>
</evidence>
<proteinExistence type="predicted"/>
<dbReference type="SUPFAM" id="SSF53448">
    <property type="entry name" value="Nucleotide-diphospho-sugar transferases"/>
    <property type="match status" value="1"/>
</dbReference>
<organism evidence="2 3">
    <name type="scientific">Solirubrobacter ginsenosidimutans</name>
    <dbReference type="NCBI Taxonomy" id="490573"/>
    <lineage>
        <taxon>Bacteria</taxon>
        <taxon>Bacillati</taxon>
        <taxon>Actinomycetota</taxon>
        <taxon>Thermoleophilia</taxon>
        <taxon>Solirubrobacterales</taxon>
        <taxon>Solirubrobacteraceae</taxon>
        <taxon>Solirubrobacter</taxon>
    </lineage>
</organism>
<evidence type="ECO:0000256" key="1">
    <source>
        <dbReference type="SAM" id="MobiDB-lite"/>
    </source>
</evidence>
<dbReference type="Proteomes" id="UP001149140">
    <property type="component" value="Unassembled WGS sequence"/>
</dbReference>
<evidence type="ECO:0000313" key="2">
    <source>
        <dbReference type="EMBL" id="MDA0161928.1"/>
    </source>
</evidence>
<dbReference type="AlphaFoldDB" id="A0A9X3MV85"/>
<accession>A0A9X3MV85</accession>